<dbReference type="InterPro" id="IPR050950">
    <property type="entry name" value="HTH-type_LysR_regulators"/>
</dbReference>
<protein>
    <submittedName>
        <fullName evidence="6">LysR family transcriptional regulator</fullName>
    </submittedName>
</protein>
<keyword evidence="7" id="KW-1185">Reference proteome</keyword>
<evidence type="ECO:0000313" key="7">
    <source>
        <dbReference type="Proteomes" id="UP001185659"/>
    </source>
</evidence>
<dbReference type="InterPro" id="IPR005119">
    <property type="entry name" value="LysR_subst-bd"/>
</dbReference>
<dbReference type="Gene3D" id="3.40.190.290">
    <property type="match status" value="1"/>
</dbReference>
<dbReference type="SUPFAM" id="SSF53850">
    <property type="entry name" value="Periplasmic binding protein-like II"/>
    <property type="match status" value="1"/>
</dbReference>
<keyword evidence="2" id="KW-0805">Transcription regulation</keyword>
<evidence type="ECO:0000256" key="3">
    <source>
        <dbReference type="ARBA" id="ARBA00023125"/>
    </source>
</evidence>
<dbReference type="PANTHER" id="PTHR30419:SF8">
    <property type="entry name" value="NITROGEN ASSIMILATION TRANSCRIPTIONAL ACTIVATOR-RELATED"/>
    <property type="match status" value="1"/>
</dbReference>
<feature type="domain" description="HTH lysR-type" evidence="5">
    <location>
        <begin position="3"/>
        <end position="59"/>
    </location>
</feature>
<dbReference type="Pfam" id="PF03466">
    <property type="entry name" value="LysR_substrate"/>
    <property type="match status" value="1"/>
</dbReference>
<accession>A0ABU4AGD9</accession>
<dbReference type="PANTHER" id="PTHR30419">
    <property type="entry name" value="HTH-TYPE TRANSCRIPTIONAL REGULATOR YBHD"/>
    <property type="match status" value="1"/>
</dbReference>
<sequence length="293" mass="31645">MAIKLEMLRCFTAVAQRGSLAEAADQLGRTPSAVSMMLKQFEENIGAPLFETERKSRLTGLGQHILDQAVQALQHFDGTVGEMLSYARSESGSVRLAAVPSVASAVMPDVIRDFIRGRPGVHIDLRDLDSIAVAHELARGRIDVGIANLVGEGGDIVGEPFLSDRFGVVCQPAHSLVGHREPLEWHTLADHDFIANGSCLQIQSSEFRNVLEGSRMMVRNNTSLFSLIRAGIGITVLPELTMRGIDDVAFLPLADAGARRQVGILRSARAAPTPAVSAFLAALRAVRTEFQEI</sequence>
<name>A0ABU4AGD9_9HYPH</name>
<dbReference type="InterPro" id="IPR036390">
    <property type="entry name" value="WH_DNA-bd_sf"/>
</dbReference>
<evidence type="ECO:0000256" key="2">
    <source>
        <dbReference type="ARBA" id="ARBA00023015"/>
    </source>
</evidence>
<keyword evidence="4" id="KW-0804">Transcription</keyword>
<dbReference type="PROSITE" id="PS50931">
    <property type="entry name" value="HTH_LYSR"/>
    <property type="match status" value="1"/>
</dbReference>
<dbReference type="RefSeq" id="WP_317560431.1">
    <property type="nucleotide sequence ID" value="NZ_JAWLIP010000001.1"/>
</dbReference>
<comment type="caution">
    <text evidence="6">The sequence shown here is derived from an EMBL/GenBank/DDBJ whole genome shotgun (WGS) entry which is preliminary data.</text>
</comment>
<reference evidence="6 7" key="1">
    <citation type="submission" date="2023-10" db="EMBL/GenBank/DDBJ databases">
        <authorList>
            <person name="Venkata Ramana C."/>
            <person name="Sasikala C."/>
            <person name="Dhurka M."/>
        </authorList>
    </citation>
    <scope>NUCLEOTIDE SEQUENCE [LARGE SCALE GENOMIC DNA]</scope>
    <source>
        <strain evidence="6 7">KCTC 32151</strain>
    </source>
</reference>
<dbReference type="EMBL" id="JAWLIP010000001">
    <property type="protein sequence ID" value="MDV6225302.1"/>
    <property type="molecule type" value="Genomic_DNA"/>
</dbReference>
<dbReference type="SUPFAM" id="SSF46785">
    <property type="entry name" value="Winged helix' DNA-binding domain"/>
    <property type="match status" value="1"/>
</dbReference>
<keyword evidence="3" id="KW-0238">DNA-binding</keyword>
<proteinExistence type="inferred from homology"/>
<organism evidence="6 7">
    <name type="scientific">Nitratireductor aquimarinus</name>
    <dbReference type="NCBI Taxonomy" id="889300"/>
    <lineage>
        <taxon>Bacteria</taxon>
        <taxon>Pseudomonadati</taxon>
        <taxon>Pseudomonadota</taxon>
        <taxon>Alphaproteobacteria</taxon>
        <taxon>Hyphomicrobiales</taxon>
        <taxon>Phyllobacteriaceae</taxon>
        <taxon>Nitratireductor</taxon>
    </lineage>
</organism>
<evidence type="ECO:0000259" key="5">
    <source>
        <dbReference type="PROSITE" id="PS50931"/>
    </source>
</evidence>
<gene>
    <name evidence="6" type="ORF">R2G56_03295</name>
</gene>
<dbReference type="Proteomes" id="UP001185659">
    <property type="component" value="Unassembled WGS sequence"/>
</dbReference>
<evidence type="ECO:0000313" key="6">
    <source>
        <dbReference type="EMBL" id="MDV6225302.1"/>
    </source>
</evidence>
<dbReference type="Gene3D" id="1.10.10.10">
    <property type="entry name" value="Winged helix-like DNA-binding domain superfamily/Winged helix DNA-binding domain"/>
    <property type="match status" value="1"/>
</dbReference>
<evidence type="ECO:0000256" key="1">
    <source>
        <dbReference type="ARBA" id="ARBA00009437"/>
    </source>
</evidence>
<comment type="similarity">
    <text evidence="1">Belongs to the LysR transcriptional regulatory family.</text>
</comment>
<dbReference type="InterPro" id="IPR036388">
    <property type="entry name" value="WH-like_DNA-bd_sf"/>
</dbReference>
<evidence type="ECO:0000256" key="4">
    <source>
        <dbReference type="ARBA" id="ARBA00023163"/>
    </source>
</evidence>
<dbReference type="InterPro" id="IPR000847">
    <property type="entry name" value="LysR_HTH_N"/>
</dbReference>
<dbReference type="Pfam" id="PF00126">
    <property type="entry name" value="HTH_1"/>
    <property type="match status" value="1"/>
</dbReference>